<evidence type="ECO:0000313" key="3">
    <source>
        <dbReference type="Proteomes" id="UP000006753"/>
    </source>
</evidence>
<gene>
    <name evidence="2" type="ORF">MBM_02201</name>
</gene>
<evidence type="ECO:0000313" key="2">
    <source>
        <dbReference type="EMBL" id="EKD20249.1"/>
    </source>
</evidence>
<name>K1Y528_MARBU</name>
<dbReference type="EMBL" id="JH921430">
    <property type="protein sequence ID" value="EKD20249.1"/>
    <property type="molecule type" value="Genomic_DNA"/>
</dbReference>
<dbReference type="AlphaFoldDB" id="K1Y528"/>
<feature type="compositionally biased region" description="Polar residues" evidence="1">
    <location>
        <begin position="8"/>
        <end position="18"/>
    </location>
</feature>
<sequence>MPGVSQELLESSTWSSSAADGDCHKGNAVRVLGISRTNIPECFKIIEHTHGSGIVTPAALGQQLALDSFLNRQKPPSRAVFWTHLAEAVDRQEKEGDSEKAAAAAAAADERTNILAALEFAQVEAAAGGNKFAVRLNGSPRLGALV</sequence>
<dbReference type="Proteomes" id="UP000006753">
    <property type="component" value="Unassembled WGS sequence"/>
</dbReference>
<feature type="region of interest" description="Disordered" evidence="1">
    <location>
        <begin position="1"/>
        <end position="20"/>
    </location>
</feature>
<proteinExistence type="predicted"/>
<evidence type="ECO:0000256" key="1">
    <source>
        <dbReference type="SAM" id="MobiDB-lite"/>
    </source>
</evidence>
<keyword evidence="3" id="KW-1185">Reference proteome</keyword>
<organism evidence="2 3">
    <name type="scientific">Marssonina brunnea f. sp. multigermtubi (strain MB_m1)</name>
    <name type="common">Marssonina leaf spot fungus</name>
    <dbReference type="NCBI Taxonomy" id="1072389"/>
    <lineage>
        <taxon>Eukaryota</taxon>
        <taxon>Fungi</taxon>
        <taxon>Dikarya</taxon>
        <taxon>Ascomycota</taxon>
        <taxon>Pezizomycotina</taxon>
        <taxon>Leotiomycetes</taxon>
        <taxon>Helotiales</taxon>
        <taxon>Drepanopezizaceae</taxon>
        <taxon>Drepanopeziza</taxon>
    </lineage>
</organism>
<dbReference type="InParanoid" id="K1Y528"/>
<dbReference type="KEGG" id="mbe:MBM_02201"/>
<reference evidence="2 3" key="1">
    <citation type="journal article" date="2012" name="BMC Genomics">
        <title>Sequencing the genome of Marssonina brunnea reveals fungus-poplar co-evolution.</title>
        <authorList>
            <person name="Zhu S."/>
            <person name="Cao Y.-Z."/>
            <person name="Jiang C."/>
            <person name="Tan B.-Y."/>
            <person name="Wang Z."/>
            <person name="Feng S."/>
            <person name="Zhang L."/>
            <person name="Su X.-H."/>
            <person name="Brejova B."/>
            <person name="Vinar T."/>
            <person name="Xu M."/>
            <person name="Wang M.-X."/>
            <person name="Zhang S.-G."/>
            <person name="Huang M.-R."/>
            <person name="Wu R."/>
            <person name="Zhou Y."/>
        </authorList>
    </citation>
    <scope>NUCLEOTIDE SEQUENCE [LARGE SCALE GENOMIC DNA]</scope>
    <source>
        <strain evidence="2 3">MB_m1</strain>
    </source>
</reference>
<protein>
    <submittedName>
        <fullName evidence="2">Uncharacterized protein</fullName>
    </submittedName>
</protein>
<dbReference type="HOGENOM" id="CLU_1777888_0_0_1"/>
<accession>K1Y528</accession>